<protein>
    <recommendedName>
        <fullName evidence="3">Helicase ATP-binding domain-containing protein</fullName>
    </recommendedName>
</protein>
<dbReference type="PANTHER" id="PTHR10887">
    <property type="entry name" value="DNA2/NAM7 HELICASE FAMILY"/>
    <property type="match status" value="1"/>
</dbReference>
<dbReference type="AlphaFoldDB" id="A0AAD5Y969"/>
<dbReference type="EMBL" id="JADGKB010000024">
    <property type="protein sequence ID" value="KAJ3258772.1"/>
    <property type="molecule type" value="Genomic_DNA"/>
</dbReference>
<feature type="compositionally biased region" description="Low complexity" evidence="2">
    <location>
        <begin position="733"/>
        <end position="750"/>
    </location>
</feature>
<evidence type="ECO:0000259" key="3">
    <source>
        <dbReference type="SMART" id="SM00487"/>
    </source>
</evidence>
<dbReference type="CDD" id="cd18808">
    <property type="entry name" value="SF1_C_Upf1"/>
    <property type="match status" value="1"/>
</dbReference>
<name>A0AAD5Y969_9FUNG</name>
<comment type="caution">
    <text evidence="4">The sequence shown here is derived from an EMBL/GenBank/DDBJ whole genome shotgun (WGS) entry which is preliminary data.</text>
</comment>
<dbReference type="GO" id="GO:0003678">
    <property type="term" value="F:DNA helicase activity"/>
    <property type="evidence" value="ECO:0007669"/>
    <property type="project" value="UniProtKB-EC"/>
</dbReference>
<dbReference type="InterPro" id="IPR027417">
    <property type="entry name" value="P-loop_NTPase"/>
</dbReference>
<dbReference type="InterPro" id="IPR047187">
    <property type="entry name" value="SF1_C_Upf1"/>
</dbReference>
<dbReference type="Proteomes" id="UP001210925">
    <property type="component" value="Unassembled WGS sequence"/>
</dbReference>
<dbReference type="SMART" id="SM00487">
    <property type="entry name" value="DEXDc"/>
    <property type="match status" value="1"/>
</dbReference>
<evidence type="ECO:0000256" key="1">
    <source>
        <dbReference type="ARBA" id="ARBA00048432"/>
    </source>
</evidence>
<sequence length="889" mass="98777">MLSLISKTLLRLPGSLVNISFIHTVKKPWRPSKMVGKFKPIKPSIKPKPIKKIQKPRIPQLSKKKQIEIGLRKIRSGDENKLEIFKSILPLFNRIPDSLVNLVNEHPDLGIELVKYQLESKKLKNLDYINVVISAQDTLVFSEYVNYMVANNLSVAPSKYSKILLHILGSAKDEETSRLFLSELKRLAPVVEAANDKLKDYFVKWATLLALDSLESVLSERHSYIGHGSLAQNHKLYTMKISGDVRNNDILKLKSDTQDIIAMVEKKVFDTVHLKLFGNPSQLENWKVFNVQSLTAYQGCMEALEIFAKKGPECTKAYDILMSDHYVPKKEVMITIPPRVKAIMGVIDRPVSLIQGPPGTGKTFTLVRLIKNLVKKYGPGSVMVVAPTNAATDNIVQYCLDEGLSVARCGDNSSIRPDFIKYSLDYNVEDPYTNFGQALGFLRRKQVICSTVNSASSRMLSALNFKYVIIDEASQVTEPMALIPIVKNTQSIVLVGDHQQLPPTVNYWASLEGFSESLFSRLAKHVEPYLLDTQYRSHPLIMQISSELFYNGELKSGVKAADRQPPVGFPWPEDKKHGKLPVAFVNSHHKEDSNGEGVSKTNKEEANTTIKILKNLLKKELTQADIGVISPYAGQNRILKQMLQREKLDKIELNSVDGFQLSKGEEVSYKNRLEMFKSIVYLTAACLSAPTSYDYHSGGTSVEVDVQVSQGKDYGYEHESHHHKHHHSTENKGYNSNDYGHNSYGSSYGSEGYNNENVNVNVEVDINAGSNYHGYYESTVSATTVACMATATTTTDTTTVDTTTLAYVAIQTTVVDTTTTVETTTTDAAVIETTQGYFTPTMNSYFTPTVDAAIAITTTASYGSNIISAATTSTFSMAGILFLLVTTSI</sequence>
<evidence type="ECO:0000313" key="5">
    <source>
        <dbReference type="Proteomes" id="UP001210925"/>
    </source>
</evidence>
<gene>
    <name evidence="4" type="ORF">HK103_003366</name>
</gene>
<dbReference type="Pfam" id="PF13086">
    <property type="entry name" value="AAA_11"/>
    <property type="match status" value="2"/>
</dbReference>
<comment type="catalytic activity">
    <reaction evidence="1">
        <text>ATP + H2O = ADP + phosphate + H(+)</text>
        <dbReference type="Rhea" id="RHEA:13065"/>
        <dbReference type="ChEBI" id="CHEBI:15377"/>
        <dbReference type="ChEBI" id="CHEBI:15378"/>
        <dbReference type="ChEBI" id="CHEBI:30616"/>
        <dbReference type="ChEBI" id="CHEBI:43474"/>
        <dbReference type="ChEBI" id="CHEBI:456216"/>
        <dbReference type="EC" id="3.6.4.12"/>
    </reaction>
    <physiologicalReaction direction="left-to-right" evidence="1">
        <dbReference type="Rhea" id="RHEA:13066"/>
    </physiologicalReaction>
</comment>
<accession>A0AAD5Y969</accession>
<organism evidence="4 5">
    <name type="scientific">Boothiomyces macroporosus</name>
    <dbReference type="NCBI Taxonomy" id="261099"/>
    <lineage>
        <taxon>Eukaryota</taxon>
        <taxon>Fungi</taxon>
        <taxon>Fungi incertae sedis</taxon>
        <taxon>Chytridiomycota</taxon>
        <taxon>Chytridiomycota incertae sedis</taxon>
        <taxon>Chytridiomycetes</taxon>
        <taxon>Rhizophydiales</taxon>
        <taxon>Terramycetaceae</taxon>
        <taxon>Boothiomyces</taxon>
    </lineage>
</organism>
<proteinExistence type="predicted"/>
<dbReference type="Gene3D" id="3.40.50.300">
    <property type="entry name" value="P-loop containing nucleotide triphosphate hydrolases"/>
    <property type="match status" value="2"/>
</dbReference>
<dbReference type="InterPro" id="IPR041677">
    <property type="entry name" value="DNA2/NAM7_AAA_11"/>
</dbReference>
<dbReference type="PANTHER" id="PTHR10887:SF495">
    <property type="entry name" value="HELICASE SENATAXIN ISOFORM X1-RELATED"/>
    <property type="match status" value="1"/>
</dbReference>
<dbReference type="InterPro" id="IPR041679">
    <property type="entry name" value="DNA2/NAM7-like_C"/>
</dbReference>
<evidence type="ECO:0000256" key="2">
    <source>
        <dbReference type="SAM" id="MobiDB-lite"/>
    </source>
</evidence>
<feature type="region of interest" description="Disordered" evidence="2">
    <location>
        <begin position="717"/>
        <end position="750"/>
    </location>
</feature>
<dbReference type="Pfam" id="PF13087">
    <property type="entry name" value="AAA_12"/>
    <property type="match status" value="1"/>
</dbReference>
<dbReference type="SUPFAM" id="SSF52540">
    <property type="entry name" value="P-loop containing nucleoside triphosphate hydrolases"/>
    <property type="match status" value="1"/>
</dbReference>
<keyword evidence="5" id="KW-1185">Reference proteome</keyword>
<dbReference type="InterPro" id="IPR045055">
    <property type="entry name" value="DNA2/NAM7-like"/>
</dbReference>
<feature type="domain" description="Helicase ATP-binding" evidence="3">
    <location>
        <begin position="331"/>
        <end position="544"/>
    </location>
</feature>
<reference evidence="4" key="1">
    <citation type="submission" date="2020-05" db="EMBL/GenBank/DDBJ databases">
        <title>Phylogenomic resolution of chytrid fungi.</title>
        <authorList>
            <person name="Stajich J.E."/>
            <person name="Amses K."/>
            <person name="Simmons R."/>
            <person name="Seto K."/>
            <person name="Myers J."/>
            <person name="Bonds A."/>
            <person name="Quandt C.A."/>
            <person name="Barry K."/>
            <person name="Liu P."/>
            <person name="Grigoriev I."/>
            <person name="Longcore J.E."/>
            <person name="James T.Y."/>
        </authorList>
    </citation>
    <scope>NUCLEOTIDE SEQUENCE</scope>
    <source>
        <strain evidence="4">PLAUS21</strain>
    </source>
</reference>
<dbReference type="InterPro" id="IPR014001">
    <property type="entry name" value="Helicase_ATP-bd"/>
</dbReference>
<evidence type="ECO:0000313" key="4">
    <source>
        <dbReference type="EMBL" id="KAJ3258772.1"/>
    </source>
</evidence>